<dbReference type="EMBL" id="JABTEG010000006">
    <property type="protein sequence ID" value="KAG4304780.1"/>
    <property type="molecule type" value="Genomic_DNA"/>
</dbReference>
<reference evidence="1 2" key="1">
    <citation type="journal article" date="2021" name="Commun. Biol.">
        <title>Genomic insights into the host specific adaptation of the Pneumocystis genus.</title>
        <authorList>
            <person name="Cisse O.H."/>
            <person name="Ma L."/>
            <person name="Dekker J.P."/>
            <person name="Khil P.P."/>
            <person name="Youn J.-H."/>
            <person name="Brenchley J.M."/>
            <person name="Blair R."/>
            <person name="Pahar B."/>
            <person name="Chabe M."/>
            <person name="Van Rompay K.K.A."/>
            <person name="Keesler R."/>
            <person name="Sukura A."/>
            <person name="Hirsch V."/>
            <person name="Kutty G."/>
            <person name="Liu Y."/>
            <person name="Peng L."/>
            <person name="Chen J."/>
            <person name="Song J."/>
            <person name="Weissenbacher-Lang C."/>
            <person name="Xu J."/>
            <person name="Upham N.S."/>
            <person name="Stajich J.E."/>
            <person name="Cuomo C.A."/>
            <person name="Cushion M.T."/>
            <person name="Kovacs J.A."/>
        </authorList>
    </citation>
    <scope>NUCLEOTIDE SEQUENCE [LARGE SCALE GENOMIC DNA]</scope>
    <source>
        <strain evidence="1 2">RABM</strain>
    </source>
</reference>
<proteinExistence type="predicted"/>
<accession>A0ACB7CCL6</accession>
<comment type="caution">
    <text evidence="1">The sequence shown here is derived from an EMBL/GenBank/DDBJ whole genome shotgun (WGS) entry which is preliminary data.</text>
</comment>
<name>A0ACB7CCL6_9ASCO</name>
<protein>
    <submittedName>
        <fullName evidence="1">Uncharacterized protein</fullName>
    </submittedName>
</protein>
<organism evidence="1 2">
    <name type="scientific">Pneumocystis oryctolagi</name>
    <dbReference type="NCBI Taxonomy" id="42067"/>
    <lineage>
        <taxon>Eukaryota</taxon>
        <taxon>Fungi</taxon>
        <taxon>Dikarya</taxon>
        <taxon>Ascomycota</taxon>
        <taxon>Taphrinomycotina</taxon>
        <taxon>Pneumocystomycetes</taxon>
        <taxon>Pneumocystaceae</taxon>
        <taxon>Pneumocystis</taxon>
    </lineage>
</organism>
<keyword evidence="2" id="KW-1185">Reference proteome</keyword>
<evidence type="ECO:0000313" key="2">
    <source>
        <dbReference type="Proteomes" id="UP000768646"/>
    </source>
</evidence>
<gene>
    <name evidence="1" type="ORF">PORY_001833</name>
</gene>
<dbReference type="Proteomes" id="UP000768646">
    <property type="component" value="Unassembled WGS sequence"/>
</dbReference>
<sequence>MYPLRKETLSHENFVKESAESFERNSTFWDRVEEPVMSKWESPWLDGSLERVFNKEGDTYMPPRLYGIRSSSGRSHTNSSCSSEMWADESLGRSWALEDELRTENAWGMTCETLQYSKNTFPRSVNGSEELHKFPLCMSGTQAVPVHGKSANKWLSSSLFSNIHCKSQDFRSLNKHSSSYTGQQINVGSQISLDSQICKYTSSSTSYPGSDVHNDTVNTALDTNSVHSKKASDSSLKPGLYKTELCKNWEESRECRYGLKCQFAHGHSELRSLLRHPKYKTSPCKTFTEIGSCPYGQRCCFSHIREPIKSEKTNTTQPSENAASSQTPLFLFGLSNLTDPKKPYIKTLDTASLLQKTLLNQDLSEFSHLFGNINLFDEISPLSLS</sequence>
<evidence type="ECO:0000313" key="1">
    <source>
        <dbReference type="EMBL" id="KAG4304780.1"/>
    </source>
</evidence>